<dbReference type="SUPFAM" id="SSF88659">
    <property type="entry name" value="Sigma3 and sigma4 domains of RNA polymerase sigma factors"/>
    <property type="match status" value="1"/>
</dbReference>
<dbReference type="PANTHER" id="PTHR43133:SF8">
    <property type="entry name" value="RNA POLYMERASE SIGMA FACTOR HI_1459-RELATED"/>
    <property type="match status" value="1"/>
</dbReference>
<accession>A0ABM8XP84</accession>
<evidence type="ECO:0000259" key="7">
    <source>
        <dbReference type="Pfam" id="PF08281"/>
    </source>
</evidence>
<evidence type="ECO:0000313" key="8">
    <source>
        <dbReference type="EMBL" id="CAG9182090.1"/>
    </source>
</evidence>
<feature type="domain" description="RNA polymerase sigma factor 70 region 4 type 2" evidence="7">
    <location>
        <begin position="126"/>
        <end position="178"/>
    </location>
</feature>
<dbReference type="EMBL" id="CAJZAF010000031">
    <property type="protein sequence ID" value="CAG9182090.1"/>
    <property type="molecule type" value="Genomic_DNA"/>
</dbReference>
<keyword evidence="4" id="KW-0238">DNA-binding</keyword>
<dbReference type="InterPro" id="IPR013324">
    <property type="entry name" value="RNA_pol_sigma_r3/r4-like"/>
</dbReference>
<dbReference type="InterPro" id="IPR036388">
    <property type="entry name" value="WH-like_DNA-bd_sf"/>
</dbReference>
<gene>
    <name evidence="8" type="ORF">LMG23994_04812</name>
</gene>
<evidence type="ECO:0000313" key="9">
    <source>
        <dbReference type="Proteomes" id="UP000701702"/>
    </source>
</evidence>
<dbReference type="InterPro" id="IPR014289">
    <property type="entry name" value="RNA_pol_sigma-24-rel"/>
</dbReference>
<organism evidence="8 9">
    <name type="scientific">Cupriavidus pinatubonensis</name>
    <dbReference type="NCBI Taxonomy" id="248026"/>
    <lineage>
        <taxon>Bacteria</taxon>
        <taxon>Pseudomonadati</taxon>
        <taxon>Pseudomonadota</taxon>
        <taxon>Betaproteobacteria</taxon>
        <taxon>Burkholderiales</taxon>
        <taxon>Burkholderiaceae</taxon>
        <taxon>Cupriavidus</taxon>
    </lineage>
</organism>
<dbReference type="Gene3D" id="1.10.1740.10">
    <property type="match status" value="1"/>
</dbReference>
<dbReference type="Gene3D" id="1.10.10.10">
    <property type="entry name" value="Winged helix-like DNA-binding domain superfamily/Winged helix DNA-binding domain"/>
    <property type="match status" value="1"/>
</dbReference>
<proteinExistence type="inferred from homology"/>
<evidence type="ECO:0000259" key="6">
    <source>
        <dbReference type="Pfam" id="PF04542"/>
    </source>
</evidence>
<dbReference type="InterPro" id="IPR013249">
    <property type="entry name" value="RNA_pol_sigma70_r4_t2"/>
</dbReference>
<reference evidence="8 9" key="1">
    <citation type="submission" date="2021-08" db="EMBL/GenBank/DDBJ databases">
        <authorList>
            <person name="Peeters C."/>
        </authorList>
    </citation>
    <scope>NUCLEOTIDE SEQUENCE [LARGE SCALE GENOMIC DNA]</scope>
    <source>
        <strain evidence="8 9">LMG 23994</strain>
    </source>
</reference>
<dbReference type="NCBIfam" id="NF009173">
    <property type="entry name" value="PRK12520.1"/>
    <property type="match status" value="1"/>
</dbReference>
<comment type="caution">
    <text evidence="8">The sequence shown here is derived from an EMBL/GenBank/DDBJ whole genome shotgun (WGS) entry which is preliminary data.</text>
</comment>
<comment type="similarity">
    <text evidence="1">Belongs to the sigma-70 factor family. ECF subfamily.</text>
</comment>
<dbReference type="Pfam" id="PF08281">
    <property type="entry name" value="Sigma70_r4_2"/>
    <property type="match status" value="1"/>
</dbReference>
<keyword evidence="9" id="KW-1185">Reference proteome</keyword>
<dbReference type="SUPFAM" id="SSF88946">
    <property type="entry name" value="Sigma2 domain of RNA polymerase sigma factors"/>
    <property type="match status" value="1"/>
</dbReference>
<keyword evidence="2" id="KW-0805">Transcription regulation</keyword>
<name>A0ABM8XP84_9BURK</name>
<dbReference type="InterPro" id="IPR039425">
    <property type="entry name" value="RNA_pol_sigma-70-like"/>
</dbReference>
<dbReference type="Pfam" id="PF04542">
    <property type="entry name" value="Sigma70_r2"/>
    <property type="match status" value="1"/>
</dbReference>
<dbReference type="RefSeq" id="WP_224006820.1">
    <property type="nucleotide sequence ID" value="NZ_CAJZAF010000031.1"/>
</dbReference>
<evidence type="ECO:0000256" key="3">
    <source>
        <dbReference type="ARBA" id="ARBA00023082"/>
    </source>
</evidence>
<dbReference type="NCBIfam" id="TIGR02943">
    <property type="entry name" value="Sig70_famx1"/>
    <property type="match status" value="1"/>
</dbReference>
<dbReference type="InterPro" id="IPR007627">
    <property type="entry name" value="RNA_pol_sigma70_r2"/>
</dbReference>
<protein>
    <submittedName>
        <fullName evidence="8">Uncharacterized protein</fullName>
    </submittedName>
</protein>
<evidence type="ECO:0000256" key="5">
    <source>
        <dbReference type="ARBA" id="ARBA00023163"/>
    </source>
</evidence>
<dbReference type="PANTHER" id="PTHR43133">
    <property type="entry name" value="RNA POLYMERASE ECF-TYPE SIGMA FACTO"/>
    <property type="match status" value="1"/>
</dbReference>
<dbReference type="InterPro" id="IPR013325">
    <property type="entry name" value="RNA_pol_sigma_r2"/>
</dbReference>
<evidence type="ECO:0000256" key="1">
    <source>
        <dbReference type="ARBA" id="ARBA00010641"/>
    </source>
</evidence>
<dbReference type="Proteomes" id="UP000701702">
    <property type="component" value="Unassembled WGS sequence"/>
</dbReference>
<feature type="domain" description="RNA polymerase sigma-70 region 2" evidence="6">
    <location>
        <begin position="9"/>
        <end position="74"/>
    </location>
</feature>
<dbReference type="NCBIfam" id="TIGR02937">
    <property type="entry name" value="sigma70-ECF"/>
    <property type="match status" value="1"/>
</dbReference>
<keyword evidence="5" id="KW-0804">Transcription</keyword>
<evidence type="ECO:0000256" key="2">
    <source>
        <dbReference type="ARBA" id="ARBA00023015"/>
    </source>
</evidence>
<evidence type="ECO:0000256" key="4">
    <source>
        <dbReference type="ARBA" id="ARBA00023125"/>
    </source>
</evidence>
<keyword evidence="3" id="KW-0731">Sigma factor</keyword>
<sequence length="199" mass="23012">MPHDTADLEAIRPHLLRFARLQLRDEALAEDAVSDTLLAALEHPERFAGQSALKTYLVGILKHKIIDLLRSGRREVRLALATDEDGETQSEQDAFDALFTRNGHYQDMPSDWGSPDRTLERREFFEVLQACVDRLPAKTARVFMMREWLELETEEICQDLQVSATNVWVILYRARMRLRECLELNWFGQQPGLTTGKTR</sequence>
<dbReference type="InterPro" id="IPR014284">
    <property type="entry name" value="RNA_pol_sigma-70_dom"/>
</dbReference>